<name>A0A0A9FXQ7_ARUDO</name>
<reference evidence="1" key="2">
    <citation type="journal article" date="2015" name="Data Brief">
        <title>Shoot transcriptome of the giant reed, Arundo donax.</title>
        <authorList>
            <person name="Barrero R.A."/>
            <person name="Guerrero F.D."/>
            <person name="Moolhuijzen P."/>
            <person name="Goolsby J.A."/>
            <person name="Tidwell J."/>
            <person name="Bellgard S.E."/>
            <person name="Bellgard M.I."/>
        </authorList>
    </citation>
    <scope>NUCLEOTIDE SEQUENCE</scope>
    <source>
        <tissue evidence="1">Shoot tissue taken approximately 20 cm above the soil surface</tissue>
    </source>
</reference>
<sequence>MAVGEDNPNLPYDRKGWRLPFVNLNFTFRFPIRFNFHFINNHKPFLFIFGTIIQVLKRSDLQNSP</sequence>
<evidence type="ECO:0000313" key="1">
    <source>
        <dbReference type="EMBL" id="JAE17062.1"/>
    </source>
</evidence>
<proteinExistence type="predicted"/>
<dbReference type="EMBL" id="GBRH01180834">
    <property type="protein sequence ID" value="JAE17062.1"/>
    <property type="molecule type" value="Transcribed_RNA"/>
</dbReference>
<organism evidence="1">
    <name type="scientific">Arundo donax</name>
    <name type="common">Giant reed</name>
    <name type="synonym">Donax arundinaceus</name>
    <dbReference type="NCBI Taxonomy" id="35708"/>
    <lineage>
        <taxon>Eukaryota</taxon>
        <taxon>Viridiplantae</taxon>
        <taxon>Streptophyta</taxon>
        <taxon>Embryophyta</taxon>
        <taxon>Tracheophyta</taxon>
        <taxon>Spermatophyta</taxon>
        <taxon>Magnoliopsida</taxon>
        <taxon>Liliopsida</taxon>
        <taxon>Poales</taxon>
        <taxon>Poaceae</taxon>
        <taxon>PACMAD clade</taxon>
        <taxon>Arundinoideae</taxon>
        <taxon>Arundineae</taxon>
        <taxon>Arundo</taxon>
    </lineage>
</organism>
<accession>A0A0A9FXQ7</accession>
<dbReference type="AlphaFoldDB" id="A0A0A9FXQ7"/>
<reference evidence="1" key="1">
    <citation type="submission" date="2014-09" db="EMBL/GenBank/DDBJ databases">
        <authorList>
            <person name="Magalhaes I.L.F."/>
            <person name="Oliveira U."/>
            <person name="Santos F.R."/>
            <person name="Vidigal T.H.D.A."/>
            <person name="Brescovit A.D."/>
            <person name="Santos A.J."/>
        </authorList>
    </citation>
    <scope>NUCLEOTIDE SEQUENCE</scope>
    <source>
        <tissue evidence="1">Shoot tissue taken approximately 20 cm above the soil surface</tissue>
    </source>
</reference>
<protein>
    <submittedName>
        <fullName evidence="1">Uncharacterized protein</fullName>
    </submittedName>
</protein>